<evidence type="ECO:0000313" key="2">
    <source>
        <dbReference type="EMBL" id="AOW99035.1"/>
    </source>
</evidence>
<dbReference type="EMBL" id="CP017599">
    <property type="protein sequence ID" value="AOW99035.1"/>
    <property type="molecule type" value="Genomic_DNA"/>
</dbReference>
<dbReference type="Proteomes" id="UP000177870">
    <property type="component" value="Chromosome"/>
</dbReference>
<gene>
    <name evidence="2" type="ORF">BJP34_05875</name>
</gene>
<accession>A0A1D8TNQ4</accession>
<proteinExistence type="predicted"/>
<keyword evidence="1" id="KW-0472">Membrane</keyword>
<organism evidence="2 3">
    <name type="scientific">Moorena producens PAL-8-15-08-1</name>
    <dbReference type="NCBI Taxonomy" id="1458985"/>
    <lineage>
        <taxon>Bacteria</taxon>
        <taxon>Bacillati</taxon>
        <taxon>Cyanobacteriota</taxon>
        <taxon>Cyanophyceae</taxon>
        <taxon>Coleofasciculales</taxon>
        <taxon>Coleofasciculaceae</taxon>
        <taxon>Moorena</taxon>
    </lineage>
</organism>
<sequence>MQLFDVWSTHTKDCDVCQNALTNINRAMVISYGAAVLCLLIGIVMDARAVAFKMAMTTDAVTISPFKVIPSIGLLLGIAGAIILATIGYSLKRLSRLFYVYEFDHSKND</sequence>
<dbReference type="AlphaFoldDB" id="A0A1D8TNQ4"/>
<keyword evidence="1" id="KW-1133">Transmembrane helix</keyword>
<keyword evidence="1" id="KW-0812">Transmembrane</keyword>
<reference evidence="3" key="1">
    <citation type="submission" date="2016-10" db="EMBL/GenBank/DDBJ databases">
        <title>Comparative genomics uncovers the prolific and rare metabolic potential of the cyanobacterial genus Moorea.</title>
        <authorList>
            <person name="Leao T."/>
            <person name="Castelao G."/>
            <person name="Korobeynikov A."/>
            <person name="Monroe E.A."/>
            <person name="Podell S."/>
            <person name="Glukhov E."/>
            <person name="Allen E."/>
            <person name="Gerwick W.H."/>
            <person name="Gerwick L."/>
        </authorList>
    </citation>
    <scope>NUCLEOTIDE SEQUENCE [LARGE SCALE GENOMIC DNA]</scope>
    <source>
        <strain evidence="3">PAL-8-15-08-1</strain>
    </source>
</reference>
<name>A0A1D8TNQ4_9CYAN</name>
<feature type="transmembrane region" description="Helical" evidence="1">
    <location>
        <begin position="29"/>
        <end position="51"/>
    </location>
</feature>
<protein>
    <submittedName>
        <fullName evidence="2">Uncharacterized protein</fullName>
    </submittedName>
</protein>
<dbReference type="KEGG" id="mpro:BJP34_05875"/>
<evidence type="ECO:0000313" key="3">
    <source>
        <dbReference type="Proteomes" id="UP000177870"/>
    </source>
</evidence>
<evidence type="ECO:0000256" key="1">
    <source>
        <dbReference type="SAM" id="Phobius"/>
    </source>
</evidence>
<dbReference type="RefSeq" id="WP_070391534.1">
    <property type="nucleotide sequence ID" value="NZ_CP017599.1"/>
</dbReference>
<feature type="transmembrane region" description="Helical" evidence="1">
    <location>
        <begin position="72"/>
        <end position="91"/>
    </location>
</feature>